<dbReference type="Pfam" id="PF13807">
    <property type="entry name" value="GNVR"/>
    <property type="match status" value="1"/>
</dbReference>
<keyword evidence="6" id="KW-1003">Cell membrane</keyword>
<proteinExistence type="inferred from homology"/>
<evidence type="ECO:0000256" key="14">
    <source>
        <dbReference type="ARBA" id="ARBA00023136"/>
    </source>
</evidence>
<dbReference type="InterPro" id="IPR050445">
    <property type="entry name" value="Bact_polysacc_biosynth/exp"/>
</dbReference>
<feature type="domain" description="Polysaccharide chain length determinant N-terminal" evidence="19">
    <location>
        <begin position="8"/>
        <end position="110"/>
    </location>
</feature>
<dbReference type="NCBIfam" id="TIGR01007">
    <property type="entry name" value="eps_fam"/>
    <property type="match status" value="1"/>
</dbReference>
<evidence type="ECO:0000256" key="6">
    <source>
        <dbReference type="ARBA" id="ARBA00022475"/>
    </source>
</evidence>
<keyword evidence="17" id="KW-0175">Coiled coil</keyword>
<feature type="domain" description="AAA" evidence="20">
    <location>
        <begin position="544"/>
        <end position="673"/>
    </location>
</feature>
<comment type="similarity">
    <text evidence="4">Belongs to the etk/wzc family.</text>
</comment>
<comment type="subcellular location">
    <subcellularLocation>
        <location evidence="1">Cell inner membrane</location>
        <topology evidence="1">Multi-pass membrane protein</topology>
    </subcellularLocation>
</comment>
<dbReference type="RefSeq" id="WP_323194590.1">
    <property type="nucleotide sequence ID" value="NZ_JAYGHG010000002.1"/>
</dbReference>
<keyword evidence="10" id="KW-0547">Nucleotide-binding</keyword>
<gene>
    <name evidence="22" type="ORF">VB620_02735</name>
</gene>
<keyword evidence="13 18" id="KW-1133">Transmembrane helix</keyword>
<dbReference type="EC" id="2.7.10.2" evidence="5"/>
<dbReference type="InterPro" id="IPR003856">
    <property type="entry name" value="LPS_length_determ_N"/>
</dbReference>
<evidence type="ECO:0000256" key="8">
    <source>
        <dbReference type="ARBA" id="ARBA00022679"/>
    </source>
</evidence>
<dbReference type="GO" id="GO:0004715">
    <property type="term" value="F:non-membrane spanning protein tyrosine kinase activity"/>
    <property type="evidence" value="ECO:0007669"/>
    <property type="project" value="UniProtKB-EC"/>
</dbReference>
<dbReference type="Pfam" id="PF13614">
    <property type="entry name" value="AAA_31"/>
    <property type="match status" value="1"/>
</dbReference>
<dbReference type="InterPro" id="IPR032807">
    <property type="entry name" value="GNVR"/>
</dbReference>
<evidence type="ECO:0000259" key="21">
    <source>
        <dbReference type="Pfam" id="PF13807"/>
    </source>
</evidence>
<comment type="similarity">
    <text evidence="3">Belongs to the CpsD/CapB family.</text>
</comment>
<feature type="domain" description="Tyrosine-protein kinase G-rich" evidence="21">
    <location>
        <begin position="380"/>
        <end position="455"/>
    </location>
</feature>
<evidence type="ECO:0000256" key="15">
    <source>
        <dbReference type="ARBA" id="ARBA00023137"/>
    </source>
</evidence>
<evidence type="ECO:0000256" key="11">
    <source>
        <dbReference type="ARBA" id="ARBA00022777"/>
    </source>
</evidence>
<keyword evidence="8 22" id="KW-0808">Transferase</keyword>
<sequence>MESREFIDLDLGRYLIILKRRWLAITSIFVSTVALSFFATTLIKPSYEAEGKILFRMPTFKVVGNDLLPNNNDGIEAAYLKSLVSNQNPISTQMEVIYSPALLQETINKLELKNSQGELLRFDAIQSGLKLKIIGGTDVLRVTYTSSNPEKAAAIVNTIMSVYLENEVLTSRTEAEIIREFMSRQLPYTQATMRRAEVALRMFKQKNNIADLGAETRLGVEIIGSLEKEMNAIQAQLADINAQSNELLQKLELNPQEAIAVSTLSQSRAIQGILVQLQEVDIQLANQSSRFLDNNPVIISLEARKANLSTLLQQQIDQTLGKQTQIPQRLLQMGELRQNLIDIFVQLEVQRFGLEQKLTSLNNSRSAYEERMKIIPQLEQAQRELERKIDVSQSTYQNLLTKVQELQLVENVTTPNARIIAHSLVPEKPDSRKKLIVVVLGVMFGGFLATASVLLFEMIDKSLKTLQEVTEVLGYTLLGVIPLSKQKILPRLNEIELNPWEVAVRDQPNSVTSEIYRMIQANLKFLSSDTVLRTIVVSSAVPQEGKSTVSANLAAAIAQLGRKVLLIDAHMRVPTQHHLWKLTNRVGLSEVLVGENQFETAVNQVMDHLDVLTAGVRPPNPLALLDSKRMASLIKDFSSQYDFVIIDAPPLLLGADAVSLSQMSDGILLVARPGIIDYGSAGAIQELLQKTSPNILGLVVNGVTELNKSTSYLYHAAKYSPTEHLTLGN</sequence>
<evidence type="ECO:0000256" key="18">
    <source>
        <dbReference type="SAM" id="Phobius"/>
    </source>
</evidence>
<feature type="coiled-coil region" evidence="17">
    <location>
        <begin position="223"/>
        <end position="250"/>
    </location>
</feature>
<feature type="transmembrane region" description="Helical" evidence="18">
    <location>
        <begin position="21"/>
        <end position="43"/>
    </location>
</feature>
<evidence type="ECO:0000256" key="7">
    <source>
        <dbReference type="ARBA" id="ARBA00022519"/>
    </source>
</evidence>
<keyword evidence="9 18" id="KW-0812">Transmembrane</keyword>
<reference evidence="22 23" key="1">
    <citation type="submission" date="2023-12" db="EMBL/GenBank/DDBJ databases">
        <title>Baltic Sea Cyanobacteria.</title>
        <authorList>
            <person name="Delbaje E."/>
            <person name="Fewer D.P."/>
            <person name="Shishido T.K."/>
        </authorList>
    </citation>
    <scope>NUCLEOTIDE SEQUENCE [LARGE SCALE GENOMIC DNA]</scope>
    <source>
        <strain evidence="22 23">UHCC-0300</strain>
    </source>
</reference>
<evidence type="ECO:0000259" key="19">
    <source>
        <dbReference type="Pfam" id="PF02706"/>
    </source>
</evidence>
<feature type="transmembrane region" description="Helical" evidence="18">
    <location>
        <begin position="435"/>
        <end position="456"/>
    </location>
</feature>
<evidence type="ECO:0000256" key="13">
    <source>
        <dbReference type="ARBA" id="ARBA00022989"/>
    </source>
</evidence>
<evidence type="ECO:0000256" key="3">
    <source>
        <dbReference type="ARBA" id="ARBA00007316"/>
    </source>
</evidence>
<evidence type="ECO:0000256" key="9">
    <source>
        <dbReference type="ARBA" id="ARBA00022692"/>
    </source>
</evidence>
<keyword evidence="12" id="KW-0067">ATP-binding</keyword>
<evidence type="ECO:0000256" key="10">
    <source>
        <dbReference type="ARBA" id="ARBA00022741"/>
    </source>
</evidence>
<keyword evidence="23" id="KW-1185">Reference proteome</keyword>
<dbReference type="CDD" id="cd05387">
    <property type="entry name" value="BY-kinase"/>
    <property type="match status" value="1"/>
</dbReference>
<keyword evidence="14 18" id="KW-0472">Membrane</keyword>
<name>A0ABU5U9R5_9CYAN</name>
<dbReference type="Proteomes" id="UP001302120">
    <property type="component" value="Unassembled WGS sequence"/>
</dbReference>
<evidence type="ECO:0000259" key="20">
    <source>
        <dbReference type="Pfam" id="PF13614"/>
    </source>
</evidence>
<dbReference type="SUPFAM" id="SSF52540">
    <property type="entry name" value="P-loop containing nucleoside triphosphate hydrolases"/>
    <property type="match status" value="1"/>
</dbReference>
<comment type="catalytic activity">
    <reaction evidence="16">
        <text>L-tyrosyl-[protein] + ATP = O-phospho-L-tyrosyl-[protein] + ADP + H(+)</text>
        <dbReference type="Rhea" id="RHEA:10596"/>
        <dbReference type="Rhea" id="RHEA-COMP:10136"/>
        <dbReference type="Rhea" id="RHEA-COMP:20101"/>
        <dbReference type="ChEBI" id="CHEBI:15378"/>
        <dbReference type="ChEBI" id="CHEBI:30616"/>
        <dbReference type="ChEBI" id="CHEBI:46858"/>
        <dbReference type="ChEBI" id="CHEBI:61978"/>
        <dbReference type="ChEBI" id="CHEBI:456216"/>
        <dbReference type="EC" id="2.7.10.2"/>
    </reaction>
</comment>
<accession>A0ABU5U9R5</accession>
<evidence type="ECO:0000256" key="2">
    <source>
        <dbReference type="ARBA" id="ARBA00006683"/>
    </source>
</evidence>
<keyword evidence="15" id="KW-0829">Tyrosine-protein kinase</keyword>
<evidence type="ECO:0000256" key="17">
    <source>
        <dbReference type="SAM" id="Coils"/>
    </source>
</evidence>
<evidence type="ECO:0000256" key="16">
    <source>
        <dbReference type="ARBA" id="ARBA00051245"/>
    </source>
</evidence>
<dbReference type="InterPro" id="IPR025669">
    <property type="entry name" value="AAA_dom"/>
</dbReference>
<evidence type="ECO:0000256" key="1">
    <source>
        <dbReference type="ARBA" id="ARBA00004429"/>
    </source>
</evidence>
<dbReference type="PANTHER" id="PTHR32309">
    <property type="entry name" value="TYROSINE-PROTEIN KINASE"/>
    <property type="match status" value="1"/>
</dbReference>
<comment type="similarity">
    <text evidence="2">Belongs to the CpsC/CapA family.</text>
</comment>
<protein>
    <recommendedName>
        <fullName evidence="5">non-specific protein-tyrosine kinase</fullName>
        <ecNumber evidence="5">2.7.10.2</ecNumber>
    </recommendedName>
</protein>
<keyword evidence="7" id="KW-0997">Cell inner membrane</keyword>
<dbReference type="Pfam" id="PF02706">
    <property type="entry name" value="Wzz"/>
    <property type="match status" value="1"/>
</dbReference>
<dbReference type="PANTHER" id="PTHR32309:SF13">
    <property type="entry name" value="FERRIC ENTEROBACTIN TRANSPORT PROTEIN FEPE"/>
    <property type="match status" value="1"/>
</dbReference>
<evidence type="ECO:0000256" key="4">
    <source>
        <dbReference type="ARBA" id="ARBA00008883"/>
    </source>
</evidence>
<evidence type="ECO:0000256" key="5">
    <source>
        <dbReference type="ARBA" id="ARBA00011903"/>
    </source>
</evidence>
<dbReference type="InterPro" id="IPR027417">
    <property type="entry name" value="P-loop_NTPase"/>
</dbReference>
<evidence type="ECO:0000313" key="23">
    <source>
        <dbReference type="Proteomes" id="UP001302120"/>
    </source>
</evidence>
<keyword evidence="11" id="KW-0418">Kinase</keyword>
<dbReference type="Gene3D" id="3.40.50.300">
    <property type="entry name" value="P-loop containing nucleotide triphosphate hydrolases"/>
    <property type="match status" value="1"/>
</dbReference>
<organism evidence="22 23">
    <name type="scientific">Nodularia harveyana UHCC-0300</name>
    <dbReference type="NCBI Taxonomy" id="2974287"/>
    <lineage>
        <taxon>Bacteria</taxon>
        <taxon>Bacillati</taxon>
        <taxon>Cyanobacteriota</taxon>
        <taxon>Cyanophyceae</taxon>
        <taxon>Nostocales</taxon>
        <taxon>Nodulariaceae</taxon>
        <taxon>Nodularia</taxon>
    </lineage>
</organism>
<evidence type="ECO:0000313" key="22">
    <source>
        <dbReference type="EMBL" id="MEA5580252.1"/>
    </source>
</evidence>
<dbReference type="InterPro" id="IPR005702">
    <property type="entry name" value="Wzc-like_C"/>
</dbReference>
<evidence type="ECO:0000256" key="12">
    <source>
        <dbReference type="ARBA" id="ARBA00022840"/>
    </source>
</evidence>
<comment type="caution">
    <text evidence="22">The sequence shown here is derived from an EMBL/GenBank/DDBJ whole genome shotgun (WGS) entry which is preliminary data.</text>
</comment>
<dbReference type="EMBL" id="JAYGHG010000002">
    <property type="protein sequence ID" value="MEA5580252.1"/>
    <property type="molecule type" value="Genomic_DNA"/>
</dbReference>